<dbReference type="EMBL" id="BTGU01000006">
    <property type="protein sequence ID" value="GMN36404.1"/>
    <property type="molecule type" value="Genomic_DNA"/>
</dbReference>
<protein>
    <submittedName>
        <fullName evidence="1">Uncharacterized protein</fullName>
    </submittedName>
</protein>
<reference evidence="1" key="1">
    <citation type="submission" date="2023-07" db="EMBL/GenBank/DDBJ databases">
        <title>draft genome sequence of fig (Ficus carica).</title>
        <authorList>
            <person name="Takahashi T."/>
            <person name="Nishimura K."/>
        </authorList>
    </citation>
    <scope>NUCLEOTIDE SEQUENCE</scope>
</reference>
<dbReference type="Proteomes" id="UP001187192">
    <property type="component" value="Unassembled WGS sequence"/>
</dbReference>
<name>A0AA87ZGE3_FICCA</name>
<dbReference type="AlphaFoldDB" id="A0AA87ZGE3"/>
<sequence>MKLHELPPSSASLVSRDHHHRLLDSSSKIMFGVRDRDRDVCRGVRNLVTIDELLAALQDALSILTQSISGMTRAITIVRCQWCCFSDKVARLISPVVLISRVRDFRPGVATVGDLRFDGEDDLRDLGRSFAGVGDSVDLRRLEKMVEGQNWDF</sequence>
<proteinExistence type="predicted"/>
<evidence type="ECO:0000313" key="1">
    <source>
        <dbReference type="EMBL" id="GMN36404.1"/>
    </source>
</evidence>
<keyword evidence="2" id="KW-1185">Reference proteome</keyword>
<comment type="caution">
    <text evidence="1">The sequence shown here is derived from an EMBL/GenBank/DDBJ whole genome shotgun (WGS) entry which is preliminary data.</text>
</comment>
<evidence type="ECO:0000313" key="2">
    <source>
        <dbReference type="Proteomes" id="UP001187192"/>
    </source>
</evidence>
<gene>
    <name evidence="1" type="ORF">TIFTF001_005981</name>
</gene>
<accession>A0AA87ZGE3</accession>
<organism evidence="1 2">
    <name type="scientific">Ficus carica</name>
    <name type="common">Common fig</name>
    <dbReference type="NCBI Taxonomy" id="3494"/>
    <lineage>
        <taxon>Eukaryota</taxon>
        <taxon>Viridiplantae</taxon>
        <taxon>Streptophyta</taxon>
        <taxon>Embryophyta</taxon>
        <taxon>Tracheophyta</taxon>
        <taxon>Spermatophyta</taxon>
        <taxon>Magnoliopsida</taxon>
        <taxon>eudicotyledons</taxon>
        <taxon>Gunneridae</taxon>
        <taxon>Pentapetalae</taxon>
        <taxon>rosids</taxon>
        <taxon>fabids</taxon>
        <taxon>Rosales</taxon>
        <taxon>Moraceae</taxon>
        <taxon>Ficeae</taxon>
        <taxon>Ficus</taxon>
    </lineage>
</organism>